<dbReference type="OrthoDB" id="9774288at2"/>
<gene>
    <name evidence="3" type="ordered locus">Desru_2668</name>
</gene>
<feature type="transmembrane region" description="Helical" evidence="2">
    <location>
        <begin position="141"/>
        <end position="160"/>
    </location>
</feature>
<dbReference type="Pfam" id="PF07690">
    <property type="entry name" value="MFS_1"/>
    <property type="match status" value="1"/>
</dbReference>
<sequence length="400" mass="44776">MEQQQKVRFKRDFFLFILAGSFLGLYSGLYDPSFNNYLNDIFHISEVARGGLEFPRELPGFLVVFTTGLLIFLPDVRIALIANLILALGLFGQGFLSPDFTWVVVWMILWSVGAHLYMPLESSIGVSLAKPGEVGKRLGQLGAFKTAASLIGFLIVWVGFEFFHMSYRTVFALAGFCGLAAALCLLLMTPQKSRLKRQRLLFKRKYLLFYWLNVLYGARKQVFLTFAPWVLIKIFHQPVSTFAILGLVGTLAGIVFRPLLGRAIDRYGERLVITLESISLVFICLGYGFAREVGIGSLAIWLVYTCYVADQLLFACNMARATYLNKIVDSPADLTPTLSMGLTIDHMVSMTIPFFGGLLWMKMGYQYIFLMAAVIALMNLYAALKMKVGEPAESKSSLKP</sequence>
<evidence type="ECO:0000256" key="2">
    <source>
        <dbReference type="SAM" id="Phobius"/>
    </source>
</evidence>
<feature type="transmembrane region" description="Helical" evidence="2">
    <location>
        <begin position="295"/>
        <end position="316"/>
    </location>
</feature>
<keyword evidence="2" id="KW-0812">Transmembrane</keyword>
<reference evidence="4" key="1">
    <citation type="submission" date="2011-05" db="EMBL/GenBank/DDBJ databases">
        <title>Complete sequence of Desulfotomaculum ruminis DSM 2154.</title>
        <authorList>
            <person name="Lucas S."/>
            <person name="Copeland A."/>
            <person name="Lapidus A."/>
            <person name="Cheng J.-F."/>
            <person name="Goodwin L."/>
            <person name="Pitluck S."/>
            <person name="Lu M."/>
            <person name="Detter J.C."/>
            <person name="Han C."/>
            <person name="Tapia R."/>
            <person name="Land M."/>
            <person name="Hauser L."/>
            <person name="Kyrpides N."/>
            <person name="Ivanova N."/>
            <person name="Mikhailova N."/>
            <person name="Pagani I."/>
            <person name="Stams A.J.M."/>
            <person name="Plugge C.M."/>
            <person name="Muyzer G."/>
            <person name="Kuever J."/>
            <person name="Parshina S.N."/>
            <person name="Ivanova A.E."/>
            <person name="Nazina T.N."/>
            <person name="Brambilla E."/>
            <person name="Spring S."/>
            <person name="Klenk H.-P."/>
            <person name="Woyke T."/>
        </authorList>
    </citation>
    <scope>NUCLEOTIDE SEQUENCE [LARGE SCALE GENOMIC DNA]</scope>
    <source>
        <strain evidence="4">ATCC 23193 / DSM 2154 / NCIB 8452 / DL</strain>
    </source>
</reference>
<keyword evidence="4" id="KW-1185">Reference proteome</keyword>
<keyword evidence="2" id="KW-0472">Membrane</keyword>
<dbReference type="Proteomes" id="UP000009234">
    <property type="component" value="Chromosome"/>
</dbReference>
<feature type="transmembrane region" description="Helical" evidence="2">
    <location>
        <begin position="367"/>
        <end position="384"/>
    </location>
</feature>
<dbReference type="PANTHER" id="PTHR23526">
    <property type="entry name" value="INTEGRAL MEMBRANE TRANSPORT PROTEIN-RELATED"/>
    <property type="match status" value="1"/>
</dbReference>
<organism evidence="3 4">
    <name type="scientific">Desulforamulus ruminis (strain ATCC 23193 / DSM 2154 / NCIMB 8452 / DL)</name>
    <name type="common">Desulfotomaculum ruminis</name>
    <dbReference type="NCBI Taxonomy" id="696281"/>
    <lineage>
        <taxon>Bacteria</taxon>
        <taxon>Bacillati</taxon>
        <taxon>Bacillota</taxon>
        <taxon>Clostridia</taxon>
        <taxon>Eubacteriales</taxon>
        <taxon>Peptococcaceae</taxon>
        <taxon>Desulforamulus</taxon>
    </lineage>
</organism>
<dbReference type="AlphaFoldDB" id="F6DQK0"/>
<comment type="subcellular location">
    <subcellularLocation>
        <location evidence="1">Cell membrane</location>
        <topology evidence="1">Multi-pass membrane protein</topology>
    </subcellularLocation>
</comment>
<accession>F6DQK0</accession>
<dbReference type="GO" id="GO:0005886">
    <property type="term" value="C:plasma membrane"/>
    <property type="evidence" value="ECO:0007669"/>
    <property type="project" value="UniProtKB-SubCell"/>
</dbReference>
<evidence type="ECO:0000313" key="4">
    <source>
        <dbReference type="Proteomes" id="UP000009234"/>
    </source>
</evidence>
<feature type="transmembrane region" description="Helical" evidence="2">
    <location>
        <begin position="208"/>
        <end position="232"/>
    </location>
</feature>
<proteinExistence type="predicted"/>
<dbReference type="InterPro" id="IPR052528">
    <property type="entry name" value="Sugar_transport-like"/>
</dbReference>
<feature type="transmembrane region" description="Helical" evidence="2">
    <location>
        <begin position="238"/>
        <end position="259"/>
    </location>
</feature>
<evidence type="ECO:0000256" key="1">
    <source>
        <dbReference type="ARBA" id="ARBA00004651"/>
    </source>
</evidence>
<keyword evidence="2" id="KW-1133">Transmembrane helix</keyword>
<name>F6DQK0_DESRL</name>
<dbReference type="eggNOG" id="COG2814">
    <property type="taxonomic scope" value="Bacteria"/>
</dbReference>
<feature type="transmembrane region" description="Helical" evidence="2">
    <location>
        <begin position="271"/>
        <end position="289"/>
    </location>
</feature>
<feature type="transmembrane region" description="Helical" evidence="2">
    <location>
        <begin position="58"/>
        <end position="73"/>
    </location>
</feature>
<feature type="transmembrane region" description="Helical" evidence="2">
    <location>
        <begin position="102"/>
        <end position="120"/>
    </location>
</feature>
<protein>
    <submittedName>
        <fullName evidence="3">Major facilitator superfamily MFS_1</fullName>
    </submittedName>
</protein>
<feature type="transmembrane region" description="Helical" evidence="2">
    <location>
        <begin position="12"/>
        <end position="30"/>
    </location>
</feature>
<dbReference type="STRING" id="696281.Desru_2668"/>
<reference evidence="3 4" key="2">
    <citation type="journal article" date="2012" name="Stand. Genomic Sci.">
        <title>Complete genome sequence of the sulfate-reducing firmicute Desulfotomaculum ruminis type strain (DL(T)).</title>
        <authorList>
            <person name="Spring S."/>
            <person name="Visser M."/>
            <person name="Lu M."/>
            <person name="Copeland A."/>
            <person name="Lapidus A."/>
            <person name="Lucas S."/>
            <person name="Cheng J.F."/>
            <person name="Han C."/>
            <person name="Tapia R."/>
            <person name="Goodwin L.A."/>
            <person name="Pitluck S."/>
            <person name="Ivanova N."/>
            <person name="Land M."/>
            <person name="Hauser L."/>
            <person name="Larimer F."/>
            <person name="Rohde M."/>
            <person name="Goker M."/>
            <person name="Detter J.C."/>
            <person name="Kyrpides N.C."/>
            <person name="Woyke T."/>
            <person name="Schaap P.J."/>
            <person name="Plugge C.M."/>
            <person name="Muyzer G."/>
            <person name="Kuever J."/>
            <person name="Pereira I.A."/>
            <person name="Parshina S.N."/>
            <person name="Bernier-Latmani R."/>
            <person name="Stams A.J."/>
            <person name="Klenk H.P."/>
        </authorList>
    </citation>
    <scope>NUCLEOTIDE SEQUENCE [LARGE SCALE GENOMIC DNA]</scope>
    <source>
        <strain evidence="4">ATCC 23193 / DSM 2154 / NCIB 8452 / DL</strain>
    </source>
</reference>
<feature type="transmembrane region" description="Helical" evidence="2">
    <location>
        <begin position="166"/>
        <end position="187"/>
    </location>
</feature>
<dbReference type="InterPro" id="IPR011701">
    <property type="entry name" value="MFS"/>
</dbReference>
<dbReference type="InterPro" id="IPR036259">
    <property type="entry name" value="MFS_trans_sf"/>
</dbReference>
<dbReference type="HOGENOM" id="CLU_057648_0_0_9"/>
<dbReference type="RefSeq" id="WP_013842650.1">
    <property type="nucleotide sequence ID" value="NC_015589.1"/>
</dbReference>
<dbReference type="SUPFAM" id="SSF103473">
    <property type="entry name" value="MFS general substrate transporter"/>
    <property type="match status" value="1"/>
</dbReference>
<dbReference type="KEGG" id="dru:Desru_2668"/>
<dbReference type="PANTHER" id="PTHR23526:SF4">
    <property type="entry name" value="INTEGRAL MEMBRANE TRANSPORT PROTEIN"/>
    <property type="match status" value="1"/>
</dbReference>
<feature type="transmembrane region" description="Helical" evidence="2">
    <location>
        <begin position="78"/>
        <end position="96"/>
    </location>
</feature>
<evidence type="ECO:0000313" key="3">
    <source>
        <dbReference type="EMBL" id="AEG60894.1"/>
    </source>
</evidence>
<dbReference type="EMBL" id="CP002780">
    <property type="protein sequence ID" value="AEG60894.1"/>
    <property type="molecule type" value="Genomic_DNA"/>
</dbReference>
<dbReference type="GO" id="GO:0022857">
    <property type="term" value="F:transmembrane transporter activity"/>
    <property type="evidence" value="ECO:0007669"/>
    <property type="project" value="InterPro"/>
</dbReference>
<dbReference type="Gene3D" id="1.20.1250.20">
    <property type="entry name" value="MFS general substrate transporter like domains"/>
    <property type="match status" value="2"/>
</dbReference>
<feature type="transmembrane region" description="Helical" evidence="2">
    <location>
        <begin position="337"/>
        <end position="361"/>
    </location>
</feature>